<sequence>MKAVQLYYAAFSAALMAKAEPALAQQLAYQLAYLAFIPERLGYMMPPDLSDSGHSGSGAFNTEAVHTKSSGTENTYPITSPHRTSKEQPRRWPINPLNHVDWLGGGRLNERWLKQQKFSVGFQPLKRASSVHEHSIMISPPDEHRIFTRLNDAIMRALVQSDPDARSKFAVALFACLCHHQWPDPGSVRENYWLIMHSIRCYLYGTRMQWSRDFATNTEVRQSRNPMYRIVSEFLNNPLPYSPETALRQVMMQLGQLPPILQAQCLELGIVYRETHEGSEITDKSFRDTINQPALQSALQWFWAE</sequence>
<feature type="signal peptide" evidence="2">
    <location>
        <begin position="1"/>
        <end position="24"/>
    </location>
</feature>
<organism evidence="4 5">
    <name type="scientific">Vibrio mangrovi</name>
    <dbReference type="NCBI Taxonomy" id="474394"/>
    <lineage>
        <taxon>Bacteria</taxon>
        <taxon>Pseudomonadati</taxon>
        <taxon>Pseudomonadota</taxon>
        <taxon>Gammaproteobacteria</taxon>
        <taxon>Vibrionales</taxon>
        <taxon>Vibrionaceae</taxon>
        <taxon>Vibrio</taxon>
    </lineage>
</organism>
<feature type="region of interest" description="Disordered" evidence="1">
    <location>
        <begin position="52"/>
        <end position="91"/>
    </location>
</feature>
<feature type="chain" id="PRO_5011010327" evidence="2">
    <location>
        <begin position="25"/>
        <end position="305"/>
    </location>
</feature>
<dbReference type="AlphaFoldDB" id="A0A1Y6IR02"/>
<evidence type="ECO:0000256" key="1">
    <source>
        <dbReference type="SAM" id="MobiDB-lite"/>
    </source>
</evidence>
<dbReference type="EMBL" id="JAWRCO010000001">
    <property type="protein sequence ID" value="MDW6001884.1"/>
    <property type="molecule type" value="Genomic_DNA"/>
</dbReference>
<dbReference type="EMBL" id="FXXI01000002">
    <property type="protein sequence ID" value="SMS00089.1"/>
    <property type="molecule type" value="Genomic_DNA"/>
</dbReference>
<protein>
    <submittedName>
        <fullName evidence="4">Uncharacterized protein</fullName>
    </submittedName>
</protein>
<reference evidence="3 6" key="2">
    <citation type="submission" date="2023-11" db="EMBL/GenBank/DDBJ databases">
        <title>Plant-associative lifestyle of Vibrio porteresiae and its evolutionary dynamics.</title>
        <authorList>
            <person name="Rameshkumar N."/>
            <person name="Kirti K."/>
        </authorList>
    </citation>
    <scope>NUCLEOTIDE SEQUENCE [LARGE SCALE GENOMIC DNA]</scope>
    <source>
        <strain evidence="3 6">MSSRF38</strain>
    </source>
</reference>
<evidence type="ECO:0000313" key="4">
    <source>
        <dbReference type="EMBL" id="SMS00089.1"/>
    </source>
</evidence>
<keyword evidence="6" id="KW-1185">Reference proteome</keyword>
<evidence type="ECO:0000313" key="5">
    <source>
        <dbReference type="Proteomes" id="UP000196125"/>
    </source>
</evidence>
<proteinExistence type="predicted"/>
<dbReference type="Proteomes" id="UP001283366">
    <property type="component" value="Unassembled WGS sequence"/>
</dbReference>
<dbReference type="RefSeq" id="WP_087480169.1">
    <property type="nucleotide sequence ID" value="NZ_AP024883.1"/>
</dbReference>
<gene>
    <name evidence="3" type="ORF">SBX37_03105</name>
    <name evidence="4" type="ORF">VIM7927_01330</name>
</gene>
<dbReference type="OrthoDB" id="5876543at2"/>
<feature type="compositionally biased region" description="Polar residues" evidence="1">
    <location>
        <begin position="67"/>
        <end position="82"/>
    </location>
</feature>
<dbReference type="Proteomes" id="UP000196125">
    <property type="component" value="Unassembled WGS sequence"/>
</dbReference>
<evidence type="ECO:0000256" key="2">
    <source>
        <dbReference type="SAM" id="SignalP"/>
    </source>
</evidence>
<keyword evidence="2" id="KW-0732">Signal</keyword>
<evidence type="ECO:0000313" key="6">
    <source>
        <dbReference type="Proteomes" id="UP001283366"/>
    </source>
</evidence>
<name>A0A1Y6IR02_9VIBR</name>
<evidence type="ECO:0000313" key="3">
    <source>
        <dbReference type="EMBL" id="MDW6001884.1"/>
    </source>
</evidence>
<reference evidence="4 5" key="1">
    <citation type="submission" date="2017-05" db="EMBL/GenBank/DDBJ databases">
        <authorList>
            <person name="Song R."/>
            <person name="Chenine A.L."/>
            <person name="Ruprecht R.M."/>
        </authorList>
    </citation>
    <scope>NUCLEOTIDE SEQUENCE [LARGE SCALE GENOMIC DNA]</scope>
    <source>
        <strain evidence="4 5">CECT 7927</strain>
    </source>
</reference>
<accession>A0A1Y6IR02</accession>